<accession>A0ABN2CXP1</accession>
<comment type="caution">
    <text evidence="2">The sequence shown here is derived from an EMBL/GenBank/DDBJ whole genome shotgun (WGS) entry which is preliminary data.</text>
</comment>
<protein>
    <recommendedName>
        <fullName evidence="4">Colicin import membrane protein</fullName>
    </recommendedName>
</protein>
<feature type="compositionally biased region" description="Basic residues" evidence="1">
    <location>
        <begin position="220"/>
        <end position="233"/>
    </location>
</feature>
<reference evidence="2 3" key="1">
    <citation type="journal article" date="2019" name="Int. J. Syst. Evol. Microbiol.">
        <title>The Global Catalogue of Microorganisms (GCM) 10K type strain sequencing project: providing services to taxonomists for standard genome sequencing and annotation.</title>
        <authorList>
            <consortium name="The Broad Institute Genomics Platform"/>
            <consortium name="The Broad Institute Genome Sequencing Center for Infectious Disease"/>
            <person name="Wu L."/>
            <person name="Ma J."/>
        </authorList>
    </citation>
    <scope>NUCLEOTIDE SEQUENCE [LARGE SCALE GENOMIC DNA]</scope>
    <source>
        <strain evidence="2 3">JCM 14969</strain>
    </source>
</reference>
<dbReference type="Proteomes" id="UP001500393">
    <property type="component" value="Unassembled WGS sequence"/>
</dbReference>
<feature type="compositionally biased region" description="Low complexity" evidence="1">
    <location>
        <begin position="43"/>
        <end position="55"/>
    </location>
</feature>
<name>A0ABN2CXP1_9ACTN</name>
<feature type="compositionally biased region" description="Basic and acidic residues" evidence="1">
    <location>
        <begin position="117"/>
        <end position="137"/>
    </location>
</feature>
<dbReference type="EMBL" id="BAAAOS010000017">
    <property type="protein sequence ID" value="GAA1565035.1"/>
    <property type="molecule type" value="Genomic_DNA"/>
</dbReference>
<dbReference type="RefSeq" id="WP_344211831.1">
    <property type="nucleotide sequence ID" value="NZ_BAAAOS010000017.1"/>
</dbReference>
<feature type="compositionally biased region" description="Basic and acidic residues" evidence="1">
    <location>
        <begin position="147"/>
        <end position="160"/>
    </location>
</feature>
<evidence type="ECO:0000313" key="2">
    <source>
        <dbReference type="EMBL" id="GAA1565035.1"/>
    </source>
</evidence>
<evidence type="ECO:0000313" key="3">
    <source>
        <dbReference type="Proteomes" id="UP001500393"/>
    </source>
</evidence>
<feature type="region of interest" description="Disordered" evidence="1">
    <location>
        <begin position="117"/>
        <end position="242"/>
    </location>
</feature>
<proteinExistence type="predicted"/>
<evidence type="ECO:0008006" key="4">
    <source>
        <dbReference type="Google" id="ProtNLM"/>
    </source>
</evidence>
<feature type="compositionally biased region" description="Basic and acidic residues" evidence="1">
    <location>
        <begin position="63"/>
        <end position="93"/>
    </location>
</feature>
<sequence>MADTDDEQTAELGPDDRAKGEDEGAPGAEAAGEDRRAKEWEAGADQDGAALAAGLTEDEEEAAERVERKQQRLREEIEQDAREERELADSRYRHDVNQANADIAKAMRLAEIAEGNRNDLRREAAGERRLARNDTAHAAHLRAGAAGRDDPQAEADRSAADRAQASANYQDRIANYDDSKADWYDAESRAQRREAAQVRRPEQPPAAEAVRTPPKEAPRARKNLKQQRRRKTKELRDFGLGE</sequence>
<gene>
    <name evidence="2" type="ORF">GCM10009789_18250</name>
</gene>
<keyword evidence="3" id="KW-1185">Reference proteome</keyword>
<organism evidence="2 3">
    <name type="scientific">Kribbella sancticallisti</name>
    <dbReference type="NCBI Taxonomy" id="460087"/>
    <lineage>
        <taxon>Bacteria</taxon>
        <taxon>Bacillati</taxon>
        <taxon>Actinomycetota</taxon>
        <taxon>Actinomycetes</taxon>
        <taxon>Propionibacteriales</taxon>
        <taxon>Kribbellaceae</taxon>
        <taxon>Kribbella</taxon>
    </lineage>
</organism>
<feature type="region of interest" description="Disordered" evidence="1">
    <location>
        <begin position="1"/>
        <end position="93"/>
    </location>
</feature>
<evidence type="ECO:0000256" key="1">
    <source>
        <dbReference type="SAM" id="MobiDB-lite"/>
    </source>
</evidence>
<feature type="compositionally biased region" description="Basic and acidic residues" evidence="1">
    <location>
        <begin position="32"/>
        <end position="41"/>
    </location>
</feature>
<feature type="compositionally biased region" description="Basic and acidic residues" evidence="1">
    <location>
        <begin position="174"/>
        <end position="202"/>
    </location>
</feature>